<evidence type="ECO:0000313" key="2">
    <source>
        <dbReference type="Proteomes" id="UP000464787"/>
    </source>
</evidence>
<keyword evidence="2" id="KW-1185">Reference proteome</keyword>
<dbReference type="KEGG" id="xyk:GT347_14910"/>
<dbReference type="AlphaFoldDB" id="A0A857J818"/>
<reference evidence="1 2" key="1">
    <citation type="submission" date="2020-01" db="EMBL/GenBank/DDBJ databases">
        <title>Genome sequencing of strain KACC 21265.</title>
        <authorList>
            <person name="Heo J."/>
            <person name="Kim S.-J."/>
            <person name="Kim J.-S."/>
            <person name="Hong S.-B."/>
            <person name="Kwon S.-W."/>
        </authorList>
    </citation>
    <scope>NUCLEOTIDE SEQUENCE [LARGE SCALE GENOMIC DNA]</scope>
    <source>
        <strain evidence="1 2">KACC 21265</strain>
    </source>
</reference>
<organism evidence="1 2">
    <name type="scientific">Xylophilus rhododendri</name>
    <dbReference type="NCBI Taxonomy" id="2697032"/>
    <lineage>
        <taxon>Bacteria</taxon>
        <taxon>Pseudomonadati</taxon>
        <taxon>Pseudomonadota</taxon>
        <taxon>Betaproteobacteria</taxon>
        <taxon>Burkholderiales</taxon>
        <taxon>Xylophilus</taxon>
    </lineage>
</organism>
<accession>A0A857J818</accession>
<sequence>MFAEVRSATSTPVALGSAVGISLPSSPYHWVSASIGSDGQTVAAHWSDGGSNPAFLAGMIPTSGYPAAPPPTPKLTGVLGAPADWLDYSEPGKALQGIMPGESFVAGGAKATMLFLAGHIGVGDVGKAAQVADDILRVGKTGLNPASDLTLGLRTLDPAAVSFTQSSVSFAKAGAEYNLDTLVKNMSTEGWIGKPIDVVAMPDGTLASIDNTRVLAARRAGIDVEANVRGFDEAITDPARQLSLIERGQRSKYMG</sequence>
<name>A0A857J818_9BURK</name>
<protein>
    <submittedName>
        <fullName evidence="1">Uncharacterized protein</fullName>
    </submittedName>
</protein>
<evidence type="ECO:0000313" key="1">
    <source>
        <dbReference type="EMBL" id="QHI99152.1"/>
    </source>
</evidence>
<dbReference type="RefSeq" id="WP_160552933.1">
    <property type="nucleotide sequence ID" value="NZ_CP047650.1"/>
</dbReference>
<proteinExistence type="predicted"/>
<dbReference type="EMBL" id="CP047650">
    <property type="protein sequence ID" value="QHI99152.1"/>
    <property type="molecule type" value="Genomic_DNA"/>
</dbReference>
<gene>
    <name evidence="1" type="ORF">GT347_14910</name>
</gene>
<dbReference type="Proteomes" id="UP000464787">
    <property type="component" value="Chromosome"/>
</dbReference>